<evidence type="ECO:0000313" key="2">
    <source>
        <dbReference type="EMBL" id="MBP1907628.1"/>
    </source>
</evidence>
<proteinExistence type="predicted"/>
<dbReference type="InterPro" id="IPR029787">
    <property type="entry name" value="Nucleotide_cyclase"/>
</dbReference>
<dbReference type="NCBIfam" id="TIGR00254">
    <property type="entry name" value="GGDEF"/>
    <property type="match status" value="1"/>
</dbReference>
<dbReference type="PANTHER" id="PTHR46663">
    <property type="entry name" value="DIGUANYLATE CYCLASE DGCT-RELATED"/>
    <property type="match status" value="1"/>
</dbReference>
<dbReference type="CDD" id="cd01949">
    <property type="entry name" value="GGDEF"/>
    <property type="match status" value="1"/>
</dbReference>
<dbReference type="SUPFAM" id="SSF55073">
    <property type="entry name" value="Nucleotide cyclase"/>
    <property type="match status" value="1"/>
</dbReference>
<dbReference type="EMBL" id="JAGGKG010000030">
    <property type="protein sequence ID" value="MBP1907628.1"/>
    <property type="molecule type" value="Genomic_DNA"/>
</dbReference>
<dbReference type="InterPro" id="IPR043128">
    <property type="entry name" value="Rev_trsase/Diguanyl_cyclase"/>
</dbReference>
<sequence length="147" mass="16534">MKSCKAKRAHAVLYIDLDHFKEINDTWGHETGDQLLRTATRRIRQATGNSDLIFRVGGDEFIVLVQTKYEAQAQKIASAILEQFSRPIGIEDRSMVLSASIGVSSSRRGVRLGPNLIKEADLAMYHAKQKGRNQIVFANRDENNPDH</sequence>
<gene>
    <name evidence="2" type="ORF">J2Z32_004308</name>
</gene>
<organism evidence="2 3">
    <name type="scientific">Paenibacillus turicensis</name>
    <dbReference type="NCBI Taxonomy" id="160487"/>
    <lineage>
        <taxon>Bacteria</taxon>
        <taxon>Bacillati</taxon>
        <taxon>Bacillota</taxon>
        <taxon>Bacilli</taxon>
        <taxon>Bacillales</taxon>
        <taxon>Paenibacillaceae</taxon>
        <taxon>Paenibacillus</taxon>
    </lineage>
</organism>
<dbReference type="Gene3D" id="3.30.70.270">
    <property type="match status" value="1"/>
</dbReference>
<reference evidence="2 3" key="1">
    <citation type="submission" date="2021-03" db="EMBL/GenBank/DDBJ databases">
        <title>Genomic Encyclopedia of Type Strains, Phase IV (KMG-IV): sequencing the most valuable type-strain genomes for metagenomic binning, comparative biology and taxonomic classification.</title>
        <authorList>
            <person name="Goeker M."/>
        </authorList>
    </citation>
    <scope>NUCLEOTIDE SEQUENCE [LARGE SCALE GENOMIC DNA]</scope>
    <source>
        <strain evidence="2 3">DSM 14349</strain>
    </source>
</reference>
<dbReference type="PROSITE" id="PS50887">
    <property type="entry name" value="GGDEF"/>
    <property type="match status" value="1"/>
</dbReference>
<dbReference type="Pfam" id="PF00990">
    <property type="entry name" value="GGDEF"/>
    <property type="match status" value="1"/>
</dbReference>
<keyword evidence="3" id="KW-1185">Reference proteome</keyword>
<comment type="caution">
    <text evidence="2">The sequence shown here is derived from an EMBL/GenBank/DDBJ whole genome shotgun (WGS) entry which is preliminary data.</text>
</comment>
<dbReference type="InterPro" id="IPR000160">
    <property type="entry name" value="GGDEF_dom"/>
</dbReference>
<evidence type="ECO:0000259" key="1">
    <source>
        <dbReference type="PROSITE" id="PS50887"/>
    </source>
</evidence>
<dbReference type="SMART" id="SM00267">
    <property type="entry name" value="GGDEF"/>
    <property type="match status" value="1"/>
</dbReference>
<evidence type="ECO:0000313" key="3">
    <source>
        <dbReference type="Proteomes" id="UP001519272"/>
    </source>
</evidence>
<dbReference type="Proteomes" id="UP001519272">
    <property type="component" value="Unassembled WGS sequence"/>
</dbReference>
<protein>
    <submittedName>
        <fullName evidence="2">Diguanylate cyclase (GGDEF)-like protein</fullName>
    </submittedName>
</protein>
<accession>A0ABS4FYH6</accession>
<name>A0ABS4FYH6_9BACL</name>
<feature type="domain" description="GGDEF" evidence="1">
    <location>
        <begin position="8"/>
        <end position="140"/>
    </location>
</feature>
<dbReference type="PANTHER" id="PTHR46663:SF2">
    <property type="entry name" value="GGDEF DOMAIN-CONTAINING PROTEIN"/>
    <property type="match status" value="1"/>
</dbReference>
<dbReference type="InterPro" id="IPR052163">
    <property type="entry name" value="DGC-Regulatory_Protein"/>
</dbReference>